<sequence>MPSSVGDIPFAVRIPFVELLGLRLRRWEDGEAEIAFDPAPQHLNSFDVVHGGASMTLLDVAMAHAARSVQRDMGVVTIEMKTTFMQAAKGPLLARARLLHRTATMAFTEGDIRDAEGRLCAHATGTFRYVRRLPAPGRDVHDLNRSADAGGIAPTD</sequence>
<evidence type="ECO:0000256" key="1">
    <source>
        <dbReference type="ARBA" id="ARBA00008324"/>
    </source>
</evidence>
<accession>A0A554X9E6</accession>
<keyword evidence="2 4" id="KW-0378">Hydrolase</keyword>
<dbReference type="InterPro" id="IPR003736">
    <property type="entry name" value="PAAI_dom"/>
</dbReference>
<dbReference type="GO" id="GO:0061522">
    <property type="term" value="F:1,4-dihydroxy-2-naphthoyl-CoA thioesterase activity"/>
    <property type="evidence" value="ECO:0007669"/>
    <property type="project" value="UniProtKB-EC"/>
</dbReference>
<proteinExistence type="inferred from homology"/>
<evidence type="ECO:0000313" key="5">
    <source>
        <dbReference type="Proteomes" id="UP000317763"/>
    </source>
</evidence>
<dbReference type="Pfam" id="PF03061">
    <property type="entry name" value="4HBT"/>
    <property type="match status" value="1"/>
</dbReference>
<keyword evidence="5" id="KW-1185">Reference proteome</keyword>
<dbReference type="SUPFAM" id="SSF54637">
    <property type="entry name" value="Thioesterase/thiol ester dehydrase-isomerase"/>
    <property type="match status" value="1"/>
</dbReference>
<dbReference type="EC" id="3.1.2.28" evidence="4"/>
<dbReference type="AlphaFoldDB" id="A0A554X9E6"/>
<feature type="domain" description="Thioesterase" evidence="3">
    <location>
        <begin position="47"/>
        <end position="121"/>
    </location>
</feature>
<dbReference type="GO" id="GO:0047617">
    <property type="term" value="F:fatty acyl-CoA hydrolase activity"/>
    <property type="evidence" value="ECO:0007669"/>
    <property type="project" value="InterPro"/>
</dbReference>
<dbReference type="InterPro" id="IPR039298">
    <property type="entry name" value="ACOT13"/>
</dbReference>
<evidence type="ECO:0000313" key="4">
    <source>
        <dbReference type="EMBL" id="TSE32443.1"/>
    </source>
</evidence>
<organism evidence="4 5">
    <name type="scientific">Tepidimonas taiwanensis</name>
    <dbReference type="NCBI Taxonomy" id="307486"/>
    <lineage>
        <taxon>Bacteria</taxon>
        <taxon>Pseudomonadati</taxon>
        <taxon>Pseudomonadota</taxon>
        <taxon>Betaproteobacteria</taxon>
        <taxon>Burkholderiales</taxon>
        <taxon>Tepidimonas</taxon>
    </lineage>
</organism>
<reference evidence="4 5" key="1">
    <citation type="submission" date="2019-07" db="EMBL/GenBank/DDBJ databases">
        <title>Tepidimonas taiwanensis I1-1 draft genome.</title>
        <authorList>
            <person name="Da Costa M.S."/>
            <person name="Froufe H.J.C."/>
            <person name="Egas C."/>
            <person name="Albuquerque L."/>
        </authorList>
    </citation>
    <scope>NUCLEOTIDE SEQUENCE [LARGE SCALE GENOMIC DNA]</scope>
    <source>
        <strain evidence="4 5">I1-1</strain>
    </source>
</reference>
<dbReference type="PANTHER" id="PTHR21660">
    <property type="entry name" value="THIOESTERASE SUPERFAMILY MEMBER-RELATED"/>
    <property type="match status" value="1"/>
</dbReference>
<dbReference type="Gene3D" id="3.10.129.10">
    <property type="entry name" value="Hotdog Thioesterase"/>
    <property type="match status" value="1"/>
</dbReference>
<gene>
    <name evidence="4" type="primary">menI</name>
    <name evidence="4" type="ORF">Ttaiw_01217</name>
</gene>
<dbReference type="NCBIfam" id="TIGR00369">
    <property type="entry name" value="unchar_dom_1"/>
    <property type="match status" value="1"/>
</dbReference>
<evidence type="ECO:0000259" key="3">
    <source>
        <dbReference type="Pfam" id="PF03061"/>
    </source>
</evidence>
<protein>
    <submittedName>
        <fullName evidence="4">1,4-dihydroxy-2-naphthoyl-CoA hydrolase</fullName>
        <ecNumber evidence="4">3.1.2.28</ecNumber>
    </submittedName>
</protein>
<dbReference type="STRING" id="307486.GCA_000807215_02037"/>
<evidence type="ECO:0000256" key="2">
    <source>
        <dbReference type="ARBA" id="ARBA00022801"/>
    </source>
</evidence>
<dbReference type="EMBL" id="VJOM01000010">
    <property type="protein sequence ID" value="TSE32443.1"/>
    <property type="molecule type" value="Genomic_DNA"/>
</dbReference>
<dbReference type="InterPro" id="IPR006683">
    <property type="entry name" value="Thioestr_dom"/>
</dbReference>
<name>A0A554X9E6_9BURK</name>
<comment type="similarity">
    <text evidence="1">Belongs to the thioesterase PaaI family.</text>
</comment>
<dbReference type="InterPro" id="IPR029069">
    <property type="entry name" value="HotDog_dom_sf"/>
</dbReference>
<dbReference type="Proteomes" id="UP000317763">
    <property type="component" value="Unassembled WGS sequence"/>
</dbReference>
<dbReference type="PANTHER" id="PTHR21660:SF1">
    <property type="entry name" value="ACYL-COENZYME A THIOESTERASE 13"/>
    <property type="match status" value="1"/>
</dbReference>
<dbReference type="CDD" id="cd03443">
    <property type="entry name" value="PaaI_thioesterase"/>
    <property type="match status" value="1"/>
</dbReference>
<comment type="caution">
    <text evidence="4">The sequence shown here is derived from an EMBL/GenBank/DDBJ whole genome shotgun (WGS) entry which is preliminary data.</text>
</comment>